<evidence type="ECO:0000256" key="2">
    <source>
        <dbReference type="ARBA" id="ARBA00022630"/>
    </source>
</evidence>
<dbReference type="PIRSF" id="PIRSF000190">
    <property type="entry name" value="Pyd_amn-ph_oxd"/>
    <property type="match status" value="1"/>
</dbReference>
<keyword evidence="4 8" id="KW-0560">Oxidoreductase</keyword>
<evidence type="ECO:0000313" key="8">
    <source>
        <dbReference type="EMBL" id="RVU35436.1"/>
    </source>
</evidence>
<dbReference type="Pfam" id="PF10590">
    <property type="entry name" value="PNP_phzG_C"/>
    <property type="match status" value="1"/>
</dbReference>
<reference evidence="8 9" key="1">
    <citation type="submission" date="2019-01" db="EMBL/GenBank/DDBJ databases">
        <authorList>
            <person name="Chen W.-M."/>
        </authorList>
    </citation>
    <scope>NUCLEOTIDE SEQUENCE [LARGE SCALE GENOMIC DNA]</scope>
    <source>
        <strain evidence="8 9">KYPC3</strain>
    </source>
</reference>
<feature type="binding site" evidence="5">
    <location>
        <position position="63"/>
    </location>
    <ligand>
        <name>FMN</name>
        <dbReference type="ChEBI" id="CHEBI:58210"/>
    </ligand>
</feature>
<dbReference type="PANTHER" id="PTHR10851:SF0">
    <property type="entry name" value="PYRIDOXINE-5'-PHOSPHATE OXIDASE"/>
    <property type="match status" value="1"/>
</dbReference>
<evidence type="ECO:0000259" key="7">
    <source>
        <dbReference type="Pfam" id="PF10590"/>
    </source>
</evidence>
<accession>A0A437QLP0</accession>
<evidence type="ECO:0000256" key="5">
    <source>
        <dbReference type="PIRSR" id="PIRSR000190-2"/>
    </source>
</evidence>
<feature type="binding site" evidence="5">
    <location>
        <position position="85"/>
    </location>
    <ligand>
        <name>FMN</name>
        <dbReference type="ChEBI" id="CHEBI:58210"/>
    </ligand>
</feature>
<comment type="cofactor">
    <cofactor evidence="5">
        <name>FMN</name>
        <dbReference type="ChEBI" id="CHEBI:58210"/>
    </cofactor>
    <text evidence="5">Binds 1 FMN per subunit.</text>
</comment>
<dbReference type="GO" id="GO:0010181">
    <property type="term" value="F:FMN binding"/>
    <property type="evidence" value="ECO:0007669"/>
    <property type="project" value="InterPro"/>
</dbReference>
<comment type="caution">
    <text evidence="8">The sequence shown here is derived from an EMBL/GenBank/DDBJ whole genome shotgun (WGS) entry which is preliminary data.</text>
</comment>
<feature type="binding site" evidence="5">
    <location>
        <position position="175"/>
    </location>
    <ligand>
        <name>FMN</name>
        <dbReference type="ChEBI" id="CHEBI:58210"/>
    </ligand>
</feature>
<dbReference type="Gene3D" id="2.30.110.10">
    <property type="entry name" value="Electron Transport, Fmn-binding Protein, Chain A"/>
    <property type="match status" value="1"/>
</dbReference>
<dbReference type="InterPro" id="IPR012349">
    <property type="entry name" value="Split_barrel_FMN-bd"/>
</dbReference>
<evidence type="ECO:0000256" key="4">
    <source>
        <dbReference type="ARBA" id="ARBA00023002"/>
    </source>
</evidence>
<keyword evidence="3 5" id="KW-0288">FMN</keyword>
<evidence type="ECO:0000256" key="3">
    <source>
        <dbReference type="ARBA" id="ARBA00022643"/>
    </source>
</evidence>
<dbReference type="InterPro" id="IPR019576">
    <property type="entry name" value="Pyridoxamine_oxidase_dimer_C"/>
</dbReference>
<evidence type="ECO:0000313" key="9">
    <source>
        <dbReference type="Proteomes" id="UP000283077"/>
    </source>
</evidence>
<name>A0A437QLP0_9GAMM</name>
<dbReference type="EC" id="1.4.3.5" evidence="8"/>
<dbReference type="AlphaFoldDB" id="A0A437QLP0"/>
<dbReference type="InterPro" id="IPR000659">
    <property type="entry name" value="Pyridox_Oxase"/>
</dbReference>
<evidence type="ECO:0000256" key="1">
    <source>
        <dbReference type="ARBA" id="ARBA00007301"/>
    </source>
</evidence>
<dbReference type="PANTHER" id="PTHR10851">
    <property type="entry name" value="PYRIDOXINE-5-PHOSPHATE OXIDASE"/>
    <property type="match status" value="1"/>
</dbReference>
<dbReference type="InterPro" id="IPR011576">
    <property type="entry name" value="Pyridox_Oxase_N"/>
</dbReference>
<dbReference type="SUPFAM" id="SSF50475">
    <property type="entry name" value="FMN-binding split barrel"/>
    <property type="match status" value="1"/>
</dbReference>
<proteinExistence type="inferred from homology"/>
<evidence type="ECO:0000259" key="6">
    <source>
        <dbReference type="Pfam" id="PF01243"/>
    </source>
</evidence>
<dbReference type="NCBIfam" id="NF004231">
    <property type="entry name" value="PRK05679.1"/>
    <property type="match status" value="1"/>
</dbReference>
<protein>
    <submittedName>
        <fullName evidence="8">Pyridoxamine 5'-phosphate oxidase</fullName>
        <ecNumber evidence="8">1.4.3.5</ecNumber>
    </submittedName>
</protein>
<feature type="binding site" evidence="5">
    <location>
        <begin position="120"/>
        <end position="121"/>
    </location>
    <ligand>
        <name>FMN</name>
        <dbReference type="ChEBI" id="CHEBI:58210"/>
    </ligand>
</feature>
<dbReference type="GO" id="GO:0004733">
    <property type="term" value="F:pyridoxamine phosphate oxidase activity"/>
    <property type="evidence" value="ECO:0007669"/>
    <property type="project" value="UniProtKB-EC"/>
</dbReference>
<organism evidence="8 9">
    <name type="scientific">Rheinheimera riviphila</name>
    <dbReference type="NCBI Taxonomy" id="1834037"/>
    <lineage>
        <taxon>Bacteria</taxon>
        <taxon>Pseudomonadati</taxon>
        <taxon>Pseudomonadota</taxon>
        <taxon>Gammaproteobacteria</taxon>
        <taxon>Chromatiales</taxon>
        <taxon>Chromatiaceae</taxon>
        <taxon>Rheinheimera</taxon>
    </lineage>
</organism>
<keyword evidence="2" id="KW-0285">Flavoprotein</keyword>
<feature type="domain" description="Pyridoxine 5'-phosphate oxidase dimerisation C-terminal" evidence="7">
    <location>
        <begin position="152"/>
        <end position="192"/>
    </location>
</feature>
<dbReference type="OrthoDB" id="9780392at2"/>
<sequence>MDNPISKFKHWWQEALVESPLQQHSAVCISTIDEHGFPAGRFVDLKSVSDDGFVFCSYLDSAKGQQIAHNPKIAMTIWWDHVGYQVRVIGTAQLITTAQADGFWQSRSRSAQLVTTAFAQSAPLAAERDLVTKLQQASTGLADQAIARPDNWGGYCIKPVAIEFLTFRDSRLHLRELFKDQGEGWTKQLLQP</sequence>
<dbReference type="Pfam" id="PF01243">
    <property type="entry name" value="PNPOx_N"/>
    <property type="match status" value="1"/>
</dbReference>
<gene>
    <name evidence="8" type="primary">pdxH</name>
    <name evidence="8" type="ORF">EOE67_13750</name>
</gene>
<feature type="domain" description="Pyridoxamine 5'-phosphate oxidase N-terminal" evidence="6">
    <location>
        <begin position="18"/>
        <end position="127"/>
    </location>
</feature>
<dbReference type="EMBL" id="SACS01000015">
    <property type="protein sequence ID" value="RVU35436.1"/>
    <property type="molecule type" value="Genomic_DNA"/>
</dbReference>
<keyword evidence="9" id="KW-1185">Reference proteome</keyword>
<dbReference type="GO" id="GO:0008615">
    <property type="term" value="P:pyridoxine biosynthetic process"/>
    <property type="evidence" value="ECO:0007669"/>
    <property type="project" value="InterPro"/>
</dbReference>
<feature type="binding site" evidence="5">
    <location>
        <begin position="41"/>
        <end position="46"/>
    </location>
    <ligand>
        <name>FMN</name>
        <dbReference type="ChEBI" id="CHEBI:58210"/>
    </ligand>
</feature>
<dbReference type="RefSeq" id="WP_127699900.1">
    <property type="nucleotide sequence ID" value="NZ_SACS01000015.1"/>
</dbReference>
<comment type="similarity">
    <text evidence="1">Belongs to the pyridoxamine 5'-phosphate oxidase family.</text>
</comment>
<dbReference type="Proteomes" id="UP000283077">
    <property type="component" value="Unassembled WGS sequence"/>
</dbReference>